<evidence type="ECO:0008006" key="4">
    <source>
        <dbReference type="Google" id="ProtNLM"/>
    </source>
</evidence>
<sequence>MSSSNAGRCQGLPAENRSKPGLACCLSPIERIATVAPTENRCMLENADESVDYVHFISPTGIPSADIDHLEYSWSKKPGTLNLHTRYNSILLGSKFRDLFNEGKWLLLPEPHILDLYLRGRCDPMSVPPATPEPYYRYTILALNDMASVPITRHITDDTGTTTAQTHSFPYPHLGFIPSHLHPHYVIFHAARTLLKFLVYREQYPSSKYKSIFFNVLFCYASWTTRIANLKMMGKFRPSRHSYDESDSESDSLETKPPSTPRCRELPLPQSSLSQRKKVSIEEWRNSVIEGGGEIREVQVQDAQGWEVEPSSF</sequence>
<dbReference type="Proteomes" id="UP000054477">
    <property type="component" value="Unassembled WGS sequence"/>
</dbReference>
<gene>
    <name evidence="2" type="ORF">K443DRAFT_674955</name>
</gene>
<evidence type="ECO:0000313" key="2">
    <source>
        <dbReference type="EMBL" id="KIK05672.1"/>
    </source>
</evidence>
<feature type="region of interest" description="Disordered" evidence="1">
    <location>
        <begin position="239"/>
        <end position="279"/>
    </location>
</feature>
<name>A0A0C9Y634_9AGAR</name>
<reference evidence="3" key="2">
    <citation type="submission" date="2015-01" db="EMBL/GenBank/DDBJ databases">
        <title>Evolutionary Origins and Diversification of the Mycorrhizal Mutualists.</title>
        <authorList>
            <consortium name="DOE Joint Genome Institute"/>
            <consortium name="Mycorrhizal Genomics Consortium"/>
            <person name="Kohler A."/>
            <person name="Kuo A."/>
            <person name="Nagy L.G."/>
            <person name="Floudas D."/>
            <person name="Copeland A."/>
            <person name="Barry K.W."/>
            <person name="Cichocki N."/>
            <person name="Veneault-Fourrey C."/>
            <person name="LaButti K."/>
            <person name="Lindquist E.A."/>
            <person name="Lipzen A."/>
            <person name="Lundell T."/>
            <person name="Morin E."/>
            <person name="Murat C."/>
            <person name="Riley R."/>
            <person name="Ohm R."/>
            <person name="Sun H."/>
            <person name="Tunlid A."/>
            <person name="Henrissat B."/>
            <person name="Grigoriev I.V."/>
            <person name="Hibbett D.S."/>
            <person name="Martin F."/>
        </authorList>
    </citation>
    <scope>NUCLEOTIDE SEQUENCE [LARGE SCALE GENOMIC DNA]</scope>
    <source>
        <strain evidence="3">LaAM-08-1</strain>
    </source>
</reference>
<evidence type="ECO:0000313" key="3">
    <source>
        <dbReference type="Proteomes" id="UP000054477"/>
    </source>
</evidence>
<protein>
    <recommendedName>
        <fullName evidence="4">HNH nuclease domain-containing protein</fullName>
    </recommendedName>
</protein>
<reference evidence="2 3" key="1">
    <citation type="submission" date="2014-04" db="EMBL/GenBank/DDBJ databases">
        <authorList>
            <consortium name="DOE Joint Genome Institute"/>
            <person name="Kuo A."/>
            <person name="Kohler A."/>
            <person name="Nagy L.G."/>
            <person name="Floudas D."/>
            <person name="Copeland A."/>
            <person name="Barry K.W."/>
            <person name="Cichocki N."/>
            <person name="Veneault-Fourrey C."/>
            <person name="LaButti K."/>
            <person name="Lindquist E.A."/>
            <person name="Lipzen A."/>
            <person name="Lundell T."/>
            <person name="Morin E."/>
            <person name="Murat C."/>
            <person name="Sun H."/>
            <person name="Tunlid A."/>
            <person name="Henrissat B."/>
            <person name="Grigoriev I.V."/>
            <person name="Hibbett D.S."/>
            <person name="Martin F."/>
            <person name="Nordberg H.P."/>
            <person name="Cantor M.N."/>
            <person name="Hua S.X."/>
        </authorList>
    </citation>
    <scope>NUCLEOTIDE SEQUENCE [LARGE SCALE GENOMIC DNA]</scope>
    <source>
        <strain evidence="2 3">LaAM-08-1</strain>
    </source>
</reference>
<dbReference type="EMBL" id="KN838558">
    <property type="protein sequence ID" value="KIK05672.1"/>
    <property type="molecule type" value="Genomic_DNA"/>
</dbReference>
<dbReference type="HOGENOM" id="CLU_888684_0_0_1"/>
<proteinExistence type="predicted"/>
<keyword evidence="3" id="KW-1185">Reference proteome</keyword>
<dbReference type="STRING" id="1095629.A0A0C9Y634"/>
<accession>A0A0C9Y634</accession>
<dbReference type="OrthoDB" id="3133596at2759"/>
<dbReference type="AlphaFoldDB" id="A0A0C9Y634"/>
<organism evidence="2 3">
    <name type="scientific">Laccaria amethystina LaAM-08-1</name>
    <dbReference type="NCBI Taxonomy" id="1095629"/>
    <lineage>
        <taxon>Eukaryota</taxon>
        <taxon>Fungi</taxon>
        <taxon>Dikarya</taxon>
        <taxon>Basidiomycota</taxon>
        <taxon>Agaricomycotina</taxon>
        <taxon>Agaricomycetes</taxon>
        <taxon>Agaricomycetidae</taxon>
        <taxon>Agaricales</taxon>
        <taxon>Agaricineae</taxon>
        <taxon>Hydnangiaceae</taxon>
        <taxon>Laccaria</taxon>
    </lineage>
</organism>
<evidence type="ECO:0000256" key="1">
    <source>
        <dbReference type="SAM" id="MobiDB-lite"/>
    </source>
</evidence>